<gene>
    <name evidence="1" type="ORF">E4191_04895</name>
</gene>
<dbReference type="Proteomes" id="UP000296374">
    <property type="component" value="Chromosome"/>
</dbReference>
<protein>
    <submittedName>
        <fullName evidence="1">ATPase</fullName>
    </submittedName>
</protein>
<evidence type="ECO:0000313" key="2">
    <source>
        <dbReference type="Proteomes" id="UP000296374"/>
    </source>
</evidence>
<sequence length="295" mass="33391">MIYRSAAEWQAAASRRVVLFGMSGLGKTHLSSILRGTGDWFHYSVDYRIGTRYMGEYIADNFKREAMKVPFLRELLLSDSVYIASNITFDNLAPLSTYLGKPGSPSRGGLDFDAYCARQDQHRRAEIASLLDTRHFMDRARDIYGHPHFVCDSGGSICEVVDPEDPADPVLAALERDLLLVWIRGSDAHTAELVRRFDRAPKPMYYQPQFLERAWIAYRVEKGLEGGEVNPDDFIRWTYARALAHRQPRYAAMARRGVTVLAEEVARVATPQDFTDLIARALSRKEDPAAGRKEA</sequence>
<evidence type="ECO:0000313" key="1">
    <source>
        <dbReference type="EMBL" id="QBX34117.1"/>
    </source>
</evidence>
<dbReference type="InterPro" id="IPR027417">
    <property type="entry name" value="P-loop_NTPase"/>
</dbReference>
<reference evidence="2" key="1">
    <citation type="submission" date="2019-03" db="EMBL/GenBank/DDBJ databases">
        <authorList>
            <person name="Li J."/>
        </authorList>
    </citation>
    <scope>NUCLEOTIDE SEQUENCE [LARGE SCALE GENOMIC DNA]</scope>
    <source>
        <strain evidence="2">2251</strain>
    </source>
</reference>
<accession>A0A4P7HLG1</accession>
<dbReference type="AlphaFoldDB" id="A0A4P7HLG1"/>
<dbReference type="KEGG" id="plia:E4191_04895"/>
<proteinExistence type="predicted"/>
<name>A0A4P7HLG1_9RHOB</name>
<dbReference type="SUPFAM" id="SSF52540">
    <property type="entry name" value="P-loop containing nucleoside triphosphate hydrolases"/>
    <property type="match status" value="1"/>
</dbReference>
<dbReference type="RefSeq" id="WP_135312408.1">
    <property type="nucleotide sequence ID" value="NZ_CP038439.1"/>
</dbReference>
<dbReference type="EMBL" id="CP038439">
    <property type="protein sequence ID" value="QBX34117.1"/>
    <property type="molecule type" value="Genomic_DNA"/>
</dbReference>
<organism evidence="1 2">
    <name type="scientific">Paracoccus liaowanqingii</name>
    <dbReference type="NCBI Taxonomy" id="2560053"/>
    <lineage>
        <taxon>Bacteria</taxon>
        <taxon>Pseudomonadati</taxon>
        <taxon>Pseudomonadota</taxon>
        <taxon>Alphaproteobacteria</taxon>
        <taxon>Rhodobacterales</taxon>
        <taxon>Paracoccaceae</taxon>
        <taxon>Paracoccus</taxon>
    </lineage>
</organism>